<gene>
    <name evidence="6" type="ORF">SPBR_03163</name>
</gene>
<dbReference type="SUPFAM" id="SSF46785">
    <property type="entry name" value="Winged helix' DNA-binding domain"/>
    <property type="match status" value="2"/>
</dbReference>
<dbReference type="GO" id="GO:0042803">
    <property type="term" value="F:protein homodimerization activity"/>
    <property type="evidence" value="ECO:0007669"/>
    <property type="project" value="TreeGrafter"/>
</dbReference>
<comment type="similarity">
    <text evidence="1">Belongs to the VPS25 family.</text>
</comment>
<dbReference type="GO" id="GO:0005198">
    <property type="term" value="F:structural molecule activity"/>
    <property type="evidence" value="ECO:0007669"/>
    <property type="project" value="TreeGrafter"/>
</dbReference>
<dbReference type="PANTHER" id="PTHR13149:SF0">
    <property type="entry name" value="VACUOLAR PROTEIN-SORTING-ASSOCIATED PROTEIN 25"/>
    <property type="match status" value="1"/>
</dbReference>
<dbReference type="FunFam" id="1.10.10.10:FF:000141">
    <property type="entry name" value="vacuolar protein-sorting-associated protein 25"/>
    <property type="match status" value="1"/>
</dbReference>
<reference evidence="6 7" key="1">
    <citation type="journal article" date="2014" name="BMC Genomics">
        <title>Comparative genomics of the major fungal agents of human and animal Sporotrichosis: Sporothrix schenckii and Sporothrix brasiliensis.</title>
        <authorList>
            <person name="Teixeira M.M."/>
            <person name="de Almeida L.G."/>
            <person name="Kubitschek-Barreira P."/>
            <person name="Alves F.L."/>
            <person name="Kioshima E.S."/>
            <person name="Abadio A.K."/>
            <person name="Fernandes L."/>
            <person name="Derengowski L.S."/>
            <person name="Ferreira K.S."/>
            <person name="Souza R.C."/>
            <person name="Ruiz J.C."/>
            <person name="de Andrade N.C."/>
            <person name="Paes H.C."/>
            <person name="Nicola A.M."/>
            <person name="Albuquerque P."/>
            <person name="Gerber A.L."/>
            <person name="Martins V.P."/>
            <person name="Peconick L.D."/>
            <person name="Neto A.V."/>
            <person name="Chaucanez C.B."/>
            <person name="Silva P.A."/>
            <person name="Cunha O.L."/>
            <person name="de Oliveira F.F."/>
            <person name="dos Santos T.C."/>
            <person name="Barros A.L."/>
            <person name="Soares M.A."/>
            <person name="de Oliveira L.M."/>
            <person name="Marini M.M."/>
            <person name="Villalobos-Duno H."/>
            <person name="Cunha M.M."/>
            <person name="de Hoog S."/>
            <person name="da Silveira J.F."/>
            <person name="Henrissat B."/>
            <person name="Nino-Vega G.A."/>
            <person name="Cisalpino P.S."/>
            <person name="Mora-Montes H.M."/>
            <person name="Almeida S.R."/>
            <person name="Stajich J.E."/>
            <person name="Lopes-Bezerra L.M."/>
            <person name="Vasconcelos A.T."/>
            <person name="Felipe M.S."/>
        </authorList>
    </citation>
    <scope>NUCLEOTIDE SEQUENCE [LARGE SCALE GENOMIC DNA]</scope>
    <source>
        <strain evidence="6 7">5110</strain>
    </source>
</reference>
<evidence type="ECO:0000256" key="5">
    <source>
        <dbReference type="SAM" id="MobiDB-lite"/>
    </source>
</evidence>
<dbReference type="InterPro" id="IPR036388">
    <property type="entry name" value="WH-like_DNA-bd_sf"/>
</dbReference>
<dbReference type="EMBL" id="AWTV01000006">
    <property type="protein sequence ID" value="KIH92575.1"/>
    <property type="molecule type" value="Genomic_DNA"/>
</dbReference>
<accession>A0A0C2J0Q3</accession>
<dbReference type="OrthoDB" id="245150at2759"/>
<dbReference type="HOGENOM" id="CLU_087657_0_1_1"/>
<evidence type="ECO:0000313" key="7">
    <source>
        <dbReference type="Proteomes" id="UP000031575"/>
    </source>
</evidence>
<feature type="region of interest" description="Disordered" evidence="5">
    <location>
        <begin position="1"/>
        <end position="35"/>
    </location>
</feature>
<dbReference type="GO" id="GO:0000814">
    <property type="term" value="C:ESCRT II complex"/>
    <property type="evidence" value="ECO:0007669"/>
    <property type="project" value="InterPro"/>
</dbReference>
<dbReference type="Pfam" id="PF05871">
    <property type="entry name" value="ESCRT-II"/>
    <property type="match status" value="1"/>
</dbReference>
<comment type="caution">
    <text evidence="6">The sequence shown here is derived from an EMBL/GenBank/DDBJ whole genome shotgun (WGS) entry which is preliminary data.</text>
</comment>
<dbReference type="Proteomes" id="UP000031575">
    <property type="component" value="Unassembled WGS sequence"/>
</dbReference>
<evidence type="ECO:0000256" key="2">
    <source>
        <dbReference type="ARBA" id="ARBA00022448"/>
    </source>
</evidence>
<name>A0A0C2J0Q3_9PEZI</name>
<keyword evidence="2" id="KW-0813">Transport</keyword>
<proteinExistence type="inferred from homology"/>
<dbReference type="Gene3D" id="1.10.10.10">
    <property type="entry name" value="Winged helix-like DNA-binding domain superfamily/Winged helix DNA-binding domain"/>
    <property type="match status" value="1"/>
</dbReference>
<protein>
    <recommendedName>
        <fullName evidence="4">ESCRT-II complex subunit VPS25</fullName>
    </recommendedName>
</protein>
<dbReference type="InterPro" id="IPR014041">
    <property type="entry name" value="ESCRT-II_cplx_Vps25-sub_N"/>
</dbReference>
<dbReference type="GO" id="GO:0016236">
    <property type="term" value="P:macroautophagy"/>
    <property type="evidence" value="ECO:0007669"/>
    <property type="project" value="UniProtKB-ARBA"/>
</dbReference>
<dbReference type="AlphaFoldDB" id="A0A0C2J0Q3"/>
<feature type="region of interest" description="Disordered" evidence="5">
    <location>
        <begin position="92"/>
        <end position="123"/>
    </location>
</feature>
<feature type="compositionally biased region" description="Low complexity" evidence="5">
    <location>
        <begin position="8"/>
        <end position="35"/>
    </location>
</feature>
<dbReference type="GeneID" id="63676387"/>
<dbReference type="InterPro" id="IPR036390">
    <property type="entry name" value="WH_DNA-bd_sf"/>
</dbReference>
<evidence type="ECO:0000256" key="1">
    <source>
        <dbReference type="ARBA" id="ARBA00009674"/>
    </source>
</evidence>
<feature type="compositionally biased region" description="Low complexity" evidence="5">
    <location>
        <begin position="92"/>
        <end position="108"/>
    </location>
</feature>
<keyword evidence="3" id="KW-0653">Protein transport</keyword>
<evidence type="ECO:0000256" key="4">
    <source>
        <dbReference type="ARBA" id="ARBA00030094"/>
    </source>
</evidence>
<evidence type="ECO:0000313" key="6">
    <source>
        <dbReference type="EMBL" id="KIH92575.1"/>
    </source>
</evidence>
<dbReference type="PANTHER" id="PTHR13149">
    <property type="entry name" value="VACUOLAR PROTEIN SORTING-ASSOCIATED PROTEIN VPS25"/>
    <property type="match status" value="1"/>
</dbReference>
<dbReference type="InterPro" id="IPR008570">
    <property type="entry name" value="ESCRT-II_cplx_Vps25-sub"/>
</dbReference>
<organism evidence="6 7">
    <name type="scientific">Sporothrix brasiliensis 5110</name>
    <dbReference type="NCBI Taxonomy" id="1398154"/>
    <lineage>
        <taxon>Eukaryota</taxon>
        <taxon>Fungi</taxon>
        <taxon>Dikarya</taxon>
        <taxon>Ascomycota</taxon>
        <taxon>Pezizomycotina</taxon>
        <taxon>Sordariomycetes</taxon>
        <taxon>Sordariomycetidae</taxon>
        <taxon>Ophiostomatales</taxon>
        <taxon>Ophiostomataceae</taxon>
        <taxon>Sporothrix</taxon>
    </lineage>
</organism>
<evidence type="ECO:0000256" key="3">
    <source>
        <dbReference type="ARBA" id="ARBA00022927"/>
    </source>
</evidence>
<dbReference type="GO" id="GO:0043328">
    <property type="term" value="P:protein transport to vacuole involved in ubiquitin-dependent protein catabolic process via the multivesicular body sorting pathway"/>
    <property type="evidence" value="ECO:0007669"/>
    <property type="project" value="TreeGrafter"/>
</dbReference>
<dbReference type="Gene3D" id="1.10.10.570">
    <property type="entry name" value="Winged helix' DNA-binding domain. Chain C. Domain 1"/>
    <property type="match status" value="1"/>
</dbReference>
<dbReference type="RefSeq" id="XP_040620585.1">
    <property type="nucleotide sequence ID" value="XM_040761466.1"/>
</dbReference>
<sequence>MAQDFRVARSGAASPSVSSPSPATPIQSSKAPASASSSSAFKFPHYYNYPPMFTLQPNLDTRRAQLDKWSSLVLAYCRHYRIFRLVVAPPTGSNATGGSSSSSSSPGPVRVDGDEAAAATADADGEAPSVAYYAPDLFRNRTIDRTMPAREVREVFEDLRRQGRIEVIGTSSSSASHSLSTTTSPADPFSCYVFWKTPEEWAAAIEAFVDETAQRGSVLTLYELTAGDGTRGSDLHGLDPVVLQRALATLVKRGKAQVFGQEDSLGVKFF</sequence>
<dbReference type="VEuPathDB" id="FungiDB:SPBR_03163"/>
<keyword evidence="7" id="KW-1185">Reference proteome</keyword>